<evidence type="ECO:0000313" key="3">
    <source>
        <dbReference type="Proteomes" id="UP000295636"/>
    </source>
</evidence>
<dbReference type="InterPro" id="IPR036237">
    <property type="entry name" value="Xyl_isomerase-like_sf"/>
</dbReference>
<dbReference type="GO" id="GO:0016853">
    <property type="term" value="F:isomerase activity"/>
    <property type="evidence" value="ECO:0007669"/>
    <property type="project" value="UniProtKB-KW"/>
</dbReference>
<dbReference type="RefSeq" id="WP_133227125.1">
    <property type="nucleotide sequence ID" value="NZ_SMRT01000003.1"/>
</dbReference>
<gene>
    <name evidence="2" type="ORF">E1757_09565</name>
</gene>
<sequence length="249" mass="28496">MKFPVAVQPYTIREEMKQDYLGSLEKVAEIGYHGIELGPPPEGMTIGQQKGHLERLGLQVISAHARIDVLTDGLDALIDYLQEVGGGWIAHSSKFDSRQAVIESAAQFNLIGENCRKRGIQFLYHNHNWEFTRYDGEYAYDILLRETDPELVKMELDTYWVKRGGEDPAEYLRRLPDRCPLLHIKDMEPGEEQFFAEIGEGILDFNDIVKAAEEIGTKWLVVEQDGSRRSAFESLEISFRNLKKMGFVE</sequence>
<dbReference type="Proteomes" id="UP000295636">
    <property type="component" value="Unassembled WGS sequence"/>
</dbReference>
<name>A0A4R5KSJ3_9BACL</name>
<dbReference type="PANTHER" id="PTHR12110">
    <property type="entry name" value="HYDROXYPYRUVATE ISOMERASE"/>
    <property type="match status" value="1"/>
</dbReference>
<evidence type="ECO:0000313" key="2">
    <source>
        <dbReference type="EMBL" id="TDF98761.1"/>
    </source>
</evidence>
<dbReference type="EMBL" id="SMRT01000003">
    <property type="protein sequence ID" value="TDF98761.1"/>
    <property type="molecule type" value="Genomic_DNA"/>
</dbReference>
<dbReference type="SUPFAM" id="SSF51658">
    <property type="entry name" value="Xylose isomerase-like"/>
    <property type="match status" value="1"/>
</dbReference>
<feature type="domain" description="Xylose isomerase-like TIM barrel" evidence="1">
    <location>
        <begin position="24"/>
        <end position="228"/>
    </location>
</feature>
<dbReference type="AlphaFoldDB" id="A0A4R5KSJ3"/>
<dbReference type="OrthoDB" id="9798407at2"/>
<keyword evidence="3" id="KW-1185">Reference proteome</keyword>
<comment type="caution">
    <text evidence="2">The sequence shown here is derived from an EMBL/GenBank/DDBJ whole genome shotgun (WGS) entry which is preliminary data.</text>
</comment>
<dbReference type="Pfam" id="PF01261">
    <property type="entry name" value="AP_endonuc_2"/>
    <property type="match status" value="1"/>
</dbReference>
<dbReference type="Gene3D" id="3.20.20.150">
    <property type="entry name" value="Divalent-metal-dependent TIM barrel enzymes"/>
    <property type="match status" value="1"/>
</dbReference>
<dbReference type="InterPro" id="IPR013022">
    <property type="entry name" value="Xyl_isomerase-like_TIM-brl"/>
</dbReference>
<evidence type="ECO:0000259" key="1">
    <source>
        <dbReference type="Pfam" id="PF01261"/>
    </source>
</evidence>
<keyword evidence="2" id="KW-0413">Isomerase</keyword>
<proteinExistence type="predicted"/>
<dbReference type="PANTHER" id="PTHR12110:SF41">
    <property type="entry name" value="INOSOSE DEHYDRATASE"/>
    <property type="match status" value="1"/>
</dbReference>
<organism evidence="2 3">
    <name type="scientific">Paenibacillus piri</name>
    <dbReference type="NCBI Taxonomy" id="2547395"/>
    <lineage>
        <taxon>Bacteria</taxon>
        <taxon>Bacillati</taxon>
        <taxon>Bacillota</taxon>
        <taxon>Bacilli</taxon>
        <taxon>Bacillales</taxon>
        <taxon>Paenibacillaceae</taxon>
        <taxon>Paenibacillus</taxon>
    </lineage>
</organism>
<dbReference type="InterPro" id="IPR050312">
    <property type="entry name" value="IolE/XylAMocC-like"/>
</dbReference>
<reference evidence="2 3" key="1">
    <citation type="submission" date="2019-03" db="EMBL/GenBank/DDBJ databases">
        <title>This is whole genome sequence of Paenibacillus sp MS74 strain.</title>
        <authorList>
            <person name="Trinh H.N."/>
        </authorList>
    </citation>
    <scope>NUCLEOTIDE SEQUENCE [LARGE SCALE GENOMIC DNA]</scope>
    <source>
        <strain evidence="2 3">MS74</strain>
    </source>
</reference>
<protein>
    <submittedName>
        <fullName evidence="2">Sugar phosphate isomerase/epimerase</fullName>
    </submittedName>
</protein>
<accession>A0A4R5KSJ3</accession>